<feature type="domain" description="HTH tetR-type" evidence="4">
    <location>
        <begin position="11"/>
        <end position="71"/>
    </location>
</feature>
<dbReference type="SUPFAM" id="SSF46689">
    <property type="entry name" value="Homeodomain-like"/>
    <property type="match status" value="1"/>
</dbReference>
<dbReference type="Proteomes" id="UP001484535">
    <property type="component" value="Unassembled WGS sequence"/>
</dbReference>
<feature type="DNA-binding region" description="H-T-H motif" evidence="2">
    <location>
        <begin position="34"/>
        <end position="53"/>
    </location>
</feature>
<dbReference type="Gene3D" id="1.10.357.10">
    <property type="entry name" value="Tetracycline Repressor, domain 2"/>
    <property type="match status" value="1"/>
</dbReference>
<gene>
    <name evidence="5" type="ORF">ABDJ38_01205</name>
</gene>
<sequence>MSLSRQRLSAQESRAVALEAARTLLLEQGPHAVTLKAVAARVNRSHANLLHHFGSATGLQQALANYLATTICDEMAESKRLMLASDFDPRTMVDFIFDTFGSGGAGALAAWMLCTGHKRALDPIIEAVHDFIDECLPADMASAGVTKRRELTYSLVLMALGEALMGEELAGSLAVGHGAAQRHGEELLAVARERLAHSYTPEPNGSQAGTRSSGIPSTRR</sequence>
<dbReference type="RefSeq" id="WP_346783251.1">
    <property type="nucleotide sequence ID" value="NZ_JBDLBR010000001.1"/>
</dbReference>
<proteinExistence type="predicted"/>
<evidence type="ECO:0000256" key="3">
    <source>
        <dbReference type="SAM" id="MobiDB-lite"/>
    </source>
</evidence>
<comment type="caution">
    <text evidence="5">The sequence shown here is derived from an EMBL/GenBank/DDBJ whole genome shotgun (WGS) entry which is preliminary data.</text>
</comment>
<evidence type="ECO:0000259" key="4">
    <source>
        <dbReference type="PROSITE" id="PS50977"/>
    </source>
</evidence>
<evidence type="ECO:0000256" key="2">
    <source>
        <dbReference type="PROSITE-ProRule" id="PRU00335"/>
    </source>
</evidence>
<dbReference type="Pfam" id="PF00440">
    <property type="entry name" value="TetR_N"/>
    <property type="match status" value="1"/>
</dbReference>
<keyword evidence="1 2" id="KW-0238">DNA-binding</keyword>
<feature type="compositionally biased region" description="Polar residues" evidence="3">
    <location>
        <begin position="201"/>
        <end position="220"/>
    </location>
</feature>
<reference evidence="5 6" key="1">
    <citation type="submission" date="2024-05" db="EMBL/GenBank/DDBJ databases">
        <authorList>
            <person name="Park S."/>
        </authorList>
    </citation>
    <scope>NUCLEOTIDE SEQUENCE [LARGE SCALE GENOMIC DNA]</scope>
    <source>
        <strain evidence="5 6">DGU5</strain>
    </source>
</reference>
<protein>
    <submittedName>
        <fullName evidence="5">Helix-turn-helix domain-containing protein</fullName>
    </submittedName>
</protein>
<evidence type="ECO:0000256" key="1">
    <source>
        <dbReference type="ARBA" id="ARBA00023125"/>
    </source>
</evidence>
<name>A0ABV0CVN3_9SPHN</name>
<evidence type="ECO:0000313" key="6">
    <source>
        <dbReference type="Proteomes" id="UP001484535"/>
    </source>
</evidence>
<dbReference type="InterPro" id="IPR009057">
    <property type="entry name" value="Homeodomain-like_sf"/>
</dbReference>
<accession>A0ABV0CVN3</accession>
<organism evidence="5 6">
    <name type="scientific">Aurantiacibacter flavus</name>
    <dbReference type="NCBI Taxonomy" id="3145232"/>
    <lineage>
        <taxon>Bacteria</taxon>
        <taxon>Pseudomonadati</taxon>
        <taxon>Pseudomonadota</taxon>
        <taxon>Alphaproteobacteria</taxon>
        <taxon>Sphingomonadales</taxon>
        <taxon>Erythrobacteraceae</taxon>
        <taxon>Aurantiacibacter</taxon>
    </lineage>
</organism>
<dbReference type="InterPro" id="IPR001647">
    <property type="entry name" value="HTH_TetR"/>
</dbReference>
<feature type="region of interest" description="Disordered" evidence="3">
    <location>
        <begin position="198"/>
        <end position="220"/>
    </location>
</feature>
<dbReference type="PROSITE" id="PS50977">
    <property type="entry name" value="HTH_TETR_2"/>
    <property type="match status" value="1"/>
</dbReference>
<dbReference type="EMBL" id="JBDLBR010000001">
    <property type="protein sequence ID" value="MEN7535790.1"/>
    <property type="molecule type" value="Genomic_DNA"/>
</dbReference>
<keyword evidence="6" id="KW-1185">Reference proteome</keyword>
<evidence type="ECO:0000313" key="5">
    <source>
        <dbReference type="EMBL" id="MEN7535790.1"/>
    </source>
</evidence>